<feature type="chain" id="PRO_5022864854" description="Anti-proliferative protein domain-containing protein" evidence="2">
    <location>
        <begin position="22"/>
        <end position="299"/>
    </location>
</feature>
<keyword evidence="2" id="KW-0732">Signal</keyword>
<feature type="region of interest" description="Disordered" evidence="1">
    <location>
        <begin position="271"/>
        <end position="299"/>
    </location>
</feature>
<feature type="compositionally biased region" description="Low complexity" evidence="1">
    <location>
        <begin position="181"/>
        <end position="221"/>
    </location>
</feature>
<sequence>MSFSTAINHAIAFLTLPLIQATPAPYPTRTVQALQNALFTSLSASLASGRKFFTLNPRTVPPKPVYTACLAAGVQWARWISLLTDREVDLIIDAGKVEIRVEGQAVTVWEDTTRNLWNTQPSRVEAPRGKTLAQLVIEADEDEEEEIFAMLAARMNVPIVSPTPTRDTFTIDPIPTQEPISRSSSRSSCTTASDCSTSPSSCSSSPFFVSKHLSSSSSSSESDLESNESKPRKRSVISRRERARLARVFIDTSRVQPTDYDSGRTGVLTGGVMLGGGKTTSSAKPRVTPTATANSWRRS</sequence>
<dbReference type="Proteomes" id="UP000305067">
    <property type="component" value="Unassembled WGS sequence"/>
</dbReference>
<organism evidence="3 4">
    <name type="scientific">Pterulicium gracile</name>
    <dbReference type="NCBI Taxonomy" id="1884261"/>
    <lineage>
        <taxon>Eukaryota</taxon>
        <taxon>Fungi</taxon>
        <taxon>Dikarya</taxon>
        <taxon>Basidiomycota</taxon>
        <taxon>Agaricomycotina</taxon>
        <taxon>Agaricomycetes</taxon>
        <taxon>Agaricomycetidae</taxon>
        <taxon>Agaricales</taxon>
        <taxon>Pleurotineae</taxon>
        <taxon>Pterulaceae</taxon>
        <taxon>Pterulicium</taxon>
    </lineage>
</organism>
<dbReference type="InterPro" id="IPR036054">
    <property type="entry name" value="BTG-like_sf"/>
</dbReference>
<dbReference type="Gene3D" id="3.90.640.90">
    <property type="entry name" value="Anti-proliferative protein, N-terminal domain"/>
    <property type="match status" value="1"/>
</dbReference>
<evidence type="ECO:0000313" key="3">
    <source>
        <dbReference type="EMBL" id="TFL01449.1"/>
    </source>
</evidence>
<proteinExistence type="predicted"/>
<dbReference type="AlphaFoldDB" id="A0A5C3QMJ8"/>
<evidence type="ECO:0000256" key="2">
    <source>
        <dbReference type="SAM" id="SignalP"/>
    </source>
</evidence>
<evidence type="ECO:0000256" key="1">
    <source>
        <dbReference type="SAM" id="MobiDB-lite"/>
    </source>
</evidence>
<dbReference type="OrthoDB" id="19928at2759"/>
<reference evidence="3 4" key="1">
    <citation type="journal article" date="2019" name="Nat. Ecol. Evol.">
        <title>Megaphylogeny resolves global patterns of mushroom evolution.</title>
        <authorList>
            <person name="Varga T."/>
            <person name="Krizsan K."/>
            <person name="Foldi C."/>
            <person name="Dima B."/>
            <person name="Sanchez-Garcia M."/>
            <person name="Sanchez-Ramirez S."/>
            <person name="Szollosi G.J."/>
            <person name="Szarkandi J.G."/>
            <person name="Papp V."/>
            <person name="Albert L."/>
            <person name="Andreopoulos W."/>
            <person name="Angelini C."/>
            <person name="Antonin V."/>
            <person name="Barry K.W."/>
            <person name="Bougher N.L."/>
            <person name="Buchanan P."/>
            <person name="Buyck B."/>
            <person name="Bense V."/>
            <person name="Catcheside P."/>
            <person name="Chovatia M."/>
            <person name="Cooper J."/>
            <person name="Damon W."/>
            <person name="Desjardin D."/>
            <person name="Finy P."/>
            <person name="Geml J."/>
            <person name="Haridas S."/>
            <person name="Hughes K."/>
            <person name="Justo A."/>
            <person name="Karasinski D."/>
            <person name="Kautmanova I."/>
            <person name="Kiss B."/>
            <person name="Kocsube S."/>
            <person name="Kotiranta H."/>
            <person name="LaButti K.M."/>
            <person name="Lechner B.E."/>
            <person name="Liimatainen K."/>
            <person name="Lipzen A."/>
            <person name="Lukacs Z."/>
            <person name="Mihaltcheva S."/>
            <person name="Morgado L.N."/>
            <person name="Niskanen T."/>
            <person name="Noordeloos M.E."/>
            <person name="Ohm R.A."/>
            <person name="Ortiz-Santana B."/>
            <person name="Ovrebo C."/>
            <person name="Racz N."/>
            <person name="Riley R."/>
            <person name="Savchenko A."/>
            <person name="Shiryaev A."/>
            <person name="Soop K."/>
            <person name="Spirin V."/>
            <person name="Szebenyi C."/>
            <person name="Tomsovsky M."/>
            <person name="Tulloss R.E."/>
            <person name="Uehling J."/>
            <person name="Grigoriev I.V."/>
            <person name="Vagvolgyi C."/>
            <person name="Papp T."/>
            <person name="Martin F.M."/>
            <person name="Miettinen O."/>
            <person name="Hibbett D.S."/>
            <person name="Nagy L.G."/>
        </authorList>
    </citation>
    <scope>NUCLEOTIDE SEQUENCE [LARGE SCALE GENOMIC DNA]</scope>
    <source>
        <strain evidence="3 4">CBS 309.79</strain>
    </source>
</reference>
<name>A0A5C3QMJ8_9AGAR</name>
<evidence type="ECO:0000313" key="4">
    <source>
        <dbReference type="Proteomes" id="UP000305067"/>
    </source>
</evidence>
<dbReference type="STRING" id="1884261.A0A5C3QMJ8"/>
<gene>
    <name evidence="3" type="ORF">BDV98DRAFT_568108</name>
</gene>
<feature type="signal peptide" evidence="2">
    <location>
        <begin position="1"/>
        <end position="21"/>
    </location>
</feature>
<feature type="compositionally biased region" description="Polar residues" evidence="1">
    <location>
        <begin position="289"/>
        <end position="299"/>
    </location>
</feature>
<keyword evidence="4" id="KW-1185">Reference proteome</keyword>
<dbReference type="EMBL" id="ML178825">
    <property type="protein sequence ID" value="TFL01449.1"/>
    <property type="molecule type" value="Genomic_DNA"/>
</dbReference>
<evidence type="ECO:0008006" key="5">
    <source>
        <dbReference type="Google" id="ProtNLM"/>
    </source>
</evidence>
<protein>
    <recommendedName>
        <fullName evidence="5">Anti-proliferative protein domain-containing protein</fullName>
    </recommendedName>
</protein>
<accession>A0A5C3QMJ8</accession>
<feature type="region of interest" description="Disordered" evidence="1">
    <location>
        <begin position="162"/>
        <end position="238"/>
    </location>
</feature>